<comment type="function">
    <text evidence="1">Could be a virulence factor.</text>
</comment>
<evidence type="ECO:0000256" key="2">
    <source>
        <dbReference type="ARBA" id="ARBA00004613"/>
    </source>
</evidence>
<proteinExistence type="predicted"/>
<keyword evidence="8" id="KW-1185">Reference proteome</keyword>
<evidence type="ECO:0000256" key="5">
    <source>
        <dbReference type="ARBA" id="ARBA00029594"/>
    </source>
</evidence>
<dbReference type="PROSITE" id="PS50035">
    <property type="entry name" value="PLD"/>
    <property type="match status" value="2"/>
</dbReference>
<dbReference type="GO" id="GO:0005576">
    <property type="term" value="C:extracellular region"/>
    <property type="evidence" value="ECO:0007669"/>
    <property type="project" value="UniProtKB-SubCell"/>
</dbReference>
<dbReference type="Pfam" id="PF13091">
    <property type="entry name" value="PLDc_2"/>
    <property type="match status" value="1"/>
</dbReference>
<dbReference type="STRING" id="1379903.ATO8_14247"/>
<feature type="domain" description="PLD phosphodiesterase" evidence="6">
    <location>
        <begin position="377"/>
        <end position="404"/>
    </location>
</feature>
<reference evidence="7 8" key="1">
    <citation type="journal article" date="2014" name="Antonie Van Leeuwenhoek">
        <title>Roseivivax atlanticus sp. nov., isolated from surface seawater of the Atlantic Ocean.</title>
        <authorList>
            <person name="Li G."/>
            <person name="Lai Q."/>
            <person name="Liu X."/>
            <person name="Sun F."/>
            <person name="Shao Z."/>
        </authorList>
    </citation>
    <scope>NUCLEOTIDE SEQUENCE [LARGE SCALE GENOMIC DNA]</scope>
    <source>
        <strain evidence="7 8">22II-s10s</strain>
    </source>
</reference>
<sequence length="490" mass="55205">MITAAEVYPQLEELVAGAEDEVLLSYRVFEPSTRLRSESVRAHGLETWLDLLDWVTNRGVRLRLAITDFDPLFASDLHRLSWTSASKFADHVSGDVQILLAPHGQEVGWIWRRALVFKIAEKLKSLKSSPEDRLTPVQRKLLKARPFLRPVTLHQKVAVVDGTRTIVGGLDVNERRWDDNDHDRPAEETWHDVSLYAEGEIAAAARAHFADTWNQALEDDASSLADPARPMPTPDRPQGQSDLRFVRTMSKPRHGPLSFGPKPYLTEHEEVTLKAIGEAEHMIHLETQFLRHRPISDALCEAAERSKDLQLVLLLPPEPERILFGGADSFDARHAHALQTLALGDIVKAYGERAALLSPGQTRSAREGFSRALGGAGPIYVHAKVTLIDDRFGLVGSANLNGRSMRWDTEASILFRDHERVHDLRMRLARKWLSSHIEDGSPDRALTWAEAARANARLDPEDRIGFLMPYPLGRARRFSRHLPLLPDEMF</sequence>
<keyword evidence="4" id="KW-0964">Secreted</keyword>
<evidence type="ECO:0000313" key="8">
    <source>
        <dbReference type="Proteomes" id="UP000019063"/>
    </source>
</evidence>
<evidence type="ECO:0000256" key="4">
    <source>
        <dbReference type="ARBA" id="ARBA00022525"/>
    </source>
</evidence>
<dbReference type="PANTHER" id="PTHR21248">
    <property type="entry name" value="CARDIOLIPIN SYNTHASE"/>
    <property type="match status" value="1"/>
</dbReference>
<comment type="caution">
    <text evidence="7">The sequence shown here is derived from an EMBL/GenBank/DDBJ whole genome shotgun (WGS) entry which is preliminary data.</text>
</comment>
<dbReference type="InterPro" id="IPR001736">
    <property type="entry name" value="PLipase_D/transphosphatidylase"/>
</dbReference>
<dbReference type="PATRIC" id="fig|1317118.6.peg.2929"/>
<evidence type="ECO:0000259" key="6">
    <source>
        <dbReference type="PROSITE" id="PS50035"/>
    </source>
</evidence>
<dbReference type="CDD" id="cd09105">
    <property type="entry name" value="PLDc_vPLD1_2_like_2"/>
    <property type="match status" value="1"/>
</dbReference>
<dbReference type="GO" id="GO:0030572">
    <property type="term" value="F:phosphatidyltransferase activity"/>
    <property type="evidence" value="ECO:0007669"/>
    <property type="project" value="UniProtKB-ARBA"/>
</dbReference>
<dbReference type="Gene3D" id="3.30.870.10">
    <property type="entry name" value="Endonuclease Chain A"/>
    <property type="match status" value="2"/>
</dbReference>
<comment type="subcellular location">
    <subcellularLocation>
        <location evidence="2">Secreted</location>
    </subcellularLocation>
</comment>
<dbReference type="Proteomes" id="UP000019063">
    <property type="component" value="Unassembled WGS sequence"/>
</dbReference>
<evidence type="ECO:0000256" key="1">
    <source>
        <dbReference type="ARBA" id="ARBA00003145"/>
    </source>
</evidence>
<dbReference type="SMART" id="SM00155">
    <property type="entry name" value="PLDc"/>
    <property type="match status" value="2"/>
</dbReference>
<gene>
    <name evidence="7" type="ORF">ATO8_14247</name>
</gene>
<dbReference type="SUPFAM" id="SSF56024">
    <property type="entry name" value="Phospholipase D/nuclease"/>
    <property type="match status" value="2"/>
</dbReference>
<feature type="domain" description="PLD phosphodiesterase" evidence="6">
    <location>
        <begin position="149"/>
        <end position="176"/>
    </location>
</feature>
<dbReference type="eggNOG" id="COG1502">
    <property type="taxonomic scope" value="Bacteria"/>
</dbReference>
<accession>W4HGL0</accession>
<name>W4HGL0_9RHOB</name>
<dbReference type="InterPro" id="IPR025202">
    <property type="entry name" value="PLD-like_dom"/>
</dbReference>
<evidence type="ECO:0000313" key="7">
    <source>
        <dbReference type="EMBL" id="ETW11834.1"/>
    </source>
</evidence>
<protein>
    <recommendedName>
        <fullName evidence="3">Phospholipase D</fullName>
    </recommendedName>
    <alternativeName>
        <fullName evidence="5">Choline phosphatase</fullName>
    </alternativeName>
</protein>
<organism evidence="7 8">
    <name type="scientific">Roseivivax marinus</name>
    <dbReference type="NCBI Taxonomy" id="1379903"/>
    <lineage>
        <taxon>Bacteria</taxon>
        <taxon>Pseudomonadati</taxon>
        <taxon>Pseudomonadota</taxon>
        <taxon>Alphaproteobacteria</taxon>
        <taxon>Rhodobacterales</taxon>
        <taxon>Roseobacteraceae</taxon>
        <taxon>Roseivivax</taxon>
    </lineage>
</organism>
<dbReference type="AlphaFoldDB" id="W4HGL0"/>
<dbReference type="RefSeq" id="WP_043845354.1">
    <property type="nucleotide sequence ID" value="NZ_AQQW01000009.1"/>
</dbReference>
<dbReference type="EMBL" id="AQQW01000009">
    <property type="protein sequence ID" value="ETW11834.1"/>
    <property type="molecule type" value="Genomic_DNA"/>
</dbReference>
<evidence type="ECO:0000256" key="3">
    <source>
        <dbReference type="ARBA" id="ARBA00018392"/>
    </source>
</evidence>
<dbReference type="PANTHER" id="PTHR21248:SF22">
    <property type="entry name" value="PHOSPHOLIPASE D"/>
    <property type="match status" value="1"/>
</dbReference>
<dbReference type="GO" id="GO:0032049">
    <property type="term" value="P:cardiolipin biosynthetic process"/>
    <property type="evidence" value="ECO:0007669"/>
    <property type="project" value="UniProtKB-ARBA"/>
</dbReference>